<dbReference type="InterPro" id="IPR045621">
    <property type="entry name" value="BPD_transp_1_N"/>
</dbReference>
<organism evidence="9 10">
    <name type="scientific">Pseudobutyrivibrio xylanivorans</name>
    <dbReference type="NCBI Taxonomy" id="185007"/>
    <lineage>
        <taxon>Bacteria</taxon>
        <taxon>Bacillati</taxon>
        <taxon>Bacillota</taxon>
        <taxon>Clostridia</taxon>
        <taxon>Lachnospirales</taxon>
        <taxon>Lachnospiraceae</taxon>
        <taxon>Pseudobutyrivibrio</taxon>
    </lineage>
</organism>
<feature type="transmembrane region" description="Helical" evidence="7">
    <location>
        <begin position="170"/>
        <end position="189"/>
    </location>
</feature>
<comment type="similarity">
    <text evidence="7">Belongs to the binding-protein-dependent transport system permease family.</text>
</comment>
<evidence type="ECO:0000256" key="1">
    <source>
        <dbReference type="ARBA" id="ARBA00004651"/>
    </source>
</evidence>
<keyword evidence="3" id="KW-1003">Cell membrane</keyword>
<evidence type="ECO:0000313" key="10">
    <source>
        <dbReference type="Proteomes" id="UP000327030"/>
    </source>
</evidence>
<dbReference type="EMBL" id="CP043028">
    <property type="protein sequence ID" value="QFJ54194.1"/>
    <property type="molecule type" value="Genomic_DNA"/>
</dbReference>
<feature type="transmembrane region" description="Helical" evidence="7">
    <location>
        <begin position="216"/>
        <end position="240"/>
    </location>
</feature>
<accession>A0A5P6VSM2</accession>
<dbReference type="InterPro" id="IPR000515">
    <property type="entry name" value="MetI-like"/>
</dbReference>
<dbReference type="Proteomes" id="UP000327030">
    <property type="component" value="Chromosome 1"/>
</dbReference>
<dbReference type="GO" id="GO:0055085">
    <property type="term" value="P:transmembrane transport"/>
    <property type="evidence" value="ECO:0007669"/>
    <property type="project" value="InterPro"/>
</dbReference>
<dbReference type="RefSeq" id="WP_151622689.1">
    <property type="nucleotide sequence ID" value="NZ_CP043028.1"/>
</dbReference>
<feature type="transmembrane region" description="Helical" evidence="7">
    <location>
        <begin position="99"/>
        <end position="120"/>
    </location>
</feature>
<keyword evidence="2 7" id="KW-0813">Transport</keyword>
<evidence type="ECO:0000256" key="6">
    <source>
        <dbReference type="ARBA" id="ARBA00023136"/>
    </source>
</evidence>
<evidence type="ECO:0000256" key="7">
    <source>
        <dbReference type="RuleBase" id="RU363032"/>
    </source>
</evidence>
<dbReference type="Pfam" id="PF00528">
    <property type="entry name" value="BPD_transp_1"/>
    <property type="match status" value="1"/>
</dbReference>
<feature type="domain" description="ABC transmembrane type-1" evidence="8">
    <location>
        <begin position="93"/>
        <end position="289"/>
    </location>
</feature>
<feature type="transmembrane region" description="Helical" evidence="7">
    <location>
        <begin position="271"/>
        <end position="293"/>
    </location>
</feature>
<protein>
    <submittedName>
        <fullName evidence="9">ABC transporter permease</fullName>
    </submittedName>
</protein>
<keyword evidence="4 7" id="KW-0812">Transmembrane</keyword>
<evidence type="ECO:0000256" key="2">
    <source>
        <dbReference type="ARBA" id="ARBA00022448"/>
    </source>
</evidence>
<gene>
    <name evidence="9" type="ORF">FXF36_04555</name>
</gene>
<dbReference type="GO" id="GO:0005886">
    <property type="term" value="C:plasma membrane"/>
    <property type="evidence" value="ECO:0007669"/>
    <property type="project" value="UniProtKB-SubCell"/>
</dbReference>
<dbReference type="CDD" id="cd06261">
    <property type="entry name" value="TM_PBP2"/>
    <property type="match status" value="1"/>
</dbReference>
<comment type="subcellular location">
    <subcellularLocation>
        <location evidence="1 7">Cell membrane</location>
        <topology evidence="1 7">Multi-pass membrane protein</topology>
    </subcellularLocation>
</comment>
<dbReference type="PANTHER" id="PTHR43163">
    <property type="entry name" value="DIPEPTIDE TRANSPORT SYSTEM PERMEASE PROTEIN DPPB-RELATED"/>
    <property type="match status" value="1"/>
</dbReference>
<dbReference type="Pfam" id="PF19300">
    <property type="entry name" value="BPD_transp_1_N"/>
    <property type="match status" value="1"/>
</dbReference>
<keyword evidence="5 7" id="KW-1133">Transmembrane helix</keyword>
<dbReference type="Gene3D" id="1.10.3720.10">
    <property type="entry name" value="MetI-like"/>
    <property type="match status" value="1"/>
</dbReference>
<evidence type="ECO:0000256" key="5">
    <source>
        <dbReference type="ARBA" id="ARBA00022989"/>
    </source>
</evidence>
<evidence type="ECO:0000259" key="8">
    <source>
        <dbReference type="PROSITE" id="PS50928"/>
    </source>
</evidence>
<feature type="transmembrane region" description="Helical" evidence="7">
    <location>
        <begin position="9"/>
        <end position="30"/>
    </location>
</feature>
<dbReference type="PANTHER" id="PTHR43163:SF6">
    <property type="entry name" value="DIPEPTIDE TRANSPORT SYSTEM PERMEASE PROTEIN DPPB-RELATED"/>
    <property type="match status" value="1"/>
</dbReference>
<reference evidence="10" key="1">
    <citation type="submission" date="2019-08" db="EMBL/GenBank/DDBJ databases">
        <title>Complete Genome Sequence of the Polysaccharide-Degrading Rumen Bacterium Pseudobutyrivibrio xylanivorans MA3014.</title>
        <authorList>
            <person name="Palevich N."/>
            <person name="Maclean P.H."/>
            <person name="Kelly W.J."/>
            <person name="Leahy S.C."/>
            <person name="Rakonjac J."/>
            <person name="Attwood G.T."/>
        </authorList>
    </citation>
    <scope>NUCLEOTIDE SEQUENCE [LARGE SCALE GENOMIC DNA]</scope>
    <source>
        <strain evidence="10">MA3014</strain>
    </source>
</reference>
<dbReference type="OrthoDB" id="9806409at2"/>
<name>A0A5P6VSM2_PSEXY</name>
<evidence type="ECO:0000313" key="9">
    <source>
        <dbReference type="EMBL" id="QFJ54194.1"/>
    </source>
</evidence>
<keyword evidence="6 7" id="KW-0472">Membrane</keyword>
<dbReference type="InterPro" id="IPR035906">
    <property type="entry name" value="MetI-like_sf"/>
</dbReference>
<dbReference type="AlphaFoldDB" id="A0A5P6VSM2"/>
<dbReference type="PROSITE" id="PS50928">
    <property type="entry name" value="ABC_TM1"/>
    <property type="match status" value="1"/>
</dbReference>
<sequence>MAKYIAKRILLAIVSIWIITMITFFAMNAIPGGPFNKEKATSPAVIATLEARYNLDKPVGQQYVLYMNNLLHGDWGISLHSGRPIWEDMMSKFSVSARLGGMAAIVAIIIGIILGATAALTRNRLPDRLIIFFTTLGTAMPSFVLATLLLLVFCVKLGWFPVFSSSDPNYTLPVIALSVYPMAYITRLTKTSMLDALNQDYVRTARAKGVSKMKVIFLHALRNALIPVITYVGPMVAYILTGSMVVENIFTIGGLGSTFVTSITNRDYTTIMAVTIFLAILMVIANLITDIVYKFIDPRIKLD</sequence>
<proteinExistence type="inferred from homology"/>
<evidence type="ECO:0000256" key="3">
    <source>
        <dbReference type="ARBA" id="ARBA00022475"/>
    </source>
</evidence>
<feature type="transmembrane region" description="Helical" evidence="7">
    <location>
        <begin position="129"/>
        <end position="158"/>
    </location>
</feature>
<dbReference type="SUPFAM" id="SSF161098">
    <property type="entry name" value="MetI-like"/>
    <property type="match status" value="1"/>
</dbReference>
<evidence type="ECO:0000256" key="4">
    <source>
        <dbReference type="ARBA" id="ARBA00022692"/>
    </source>
</evidence>
<dbReference type="KEGG" id="pxv:FXF36_04555"/>